<feature type="transmembrane region" description="Helical" evidence="9">
    <location>
        <begin position="138"/>
        <end position="158"/>
    </location>
</feature>
<reference evidence="10 11" key="1">
    <citation type="submission" date="2017-10" db="EMBL/GenBank/DDBJ databases">
        <title>Complete genome sequence of Collinsella aerofaciens isolated from the gut of a healthy adult Indian.</title>
        <authorList>
            <person name="Bag S."/>
            <person name="Ghosh T.S."/>
            <person name="Das B."/>
        </authorList>
    </citation>
    <scope>NUCLEOTIDE SEQUENCE [LARGE SCALE GENOMIC DNA]</scope>
    <source>
        <strain evidence="11">indica</strain>
    </source>
</reference>
<feature type="transmembrane region" description="Helical" evidence="9">
    <location>
        <begin position="48"/>
        <end position="67"/>
    </location>
</feature>
<feature type="transmembrane region" description="Helical" evidence="9">
    <location>
        <begin position="205"/>
        <end position="232"/>
    </location>
</feature>
<dbReference type="AlphaFoldDB" id="A0A2D1TY59"/>
<sequence>MLTQAILIGLIAAFGKFDYQLGTLYAFRPIVLCPLVGLVLGDLQSGLAIGASLELLFMGSISIGAYVPPDETIGGVLACAFAIQLGQSTEAAIALAMPIATLCLAIKNILNAALPILVDRADVFSGQGNLKGVYAMHFLIGSTGVIMAFLLCSLSFYLGADAIQGMLDFIPPFVLAGFGVAANILPAMGFAMLGRLVLTKQLVPFYFLGFLLCSYANVPVLGVALIAIIIGIDKFDLLGLGGAQPQLSAEGDEDDDF</sequence>
<organism evidence="10 11">
    <name type="scientific">Collinsella aerofaciens</name>
    <dbReference type="NCBI Taxonomy" id="74426"/>
    <lineage>
        <taxon>Bacteria</taxon>
        <taxon>Bacillati</taxon>
        <taxon>Actinomycetota</taxon>
        <taxon>Coriobacteriia</taxon>
        <taxon>Coriobacteriales</taxon>
        <taxon>Coriobacteriaceae</taxon>
        <taxon>Collinsella</taxon>
    </lineage>
</organism>
<dbReference type="PANTHER" id="PTHR32502">
    <property type="entry name" value="N-ACETYLGALACTOSAMINE PERMEASE II COMPONENT-RELATED"/>
    <property type="match status" value="1"/>
</dbReference>
<evidence type="ECO:0000313" key="11">
    <source>
        <dbReference type="Proteomes" id="UP000225608"/>
    </source>
</evidence>
<dbReference type="KEGG" id="caer:CSV91_06720"/>
<evidence type="ECO:0000256" key="1">
    <source>
        <dbReference type="ARBA" id="ARBA00004651"/>
    </source>
</evidence>
<dbReference type="Pfam" id="PF03609">
    <property type="entry name" value="EII-Sor"/>
    <property type="match status" value="1"/>
</dbReference>
<dbReference type="InterPro" id="IPR050303">
    <property type="entry name" value="GatZ_KbaZ_carbometab"/>
</dbReference>
<accession>A0A2D1TY59</accession>
<dbReference type="PANTHER" id="PTHR32502:SF8">
    <property type="entry name" value="N-ACETYLGALACTOSAMINE PERMEASE IIC COMPONENT 1"/>
    <property type="match status" value="1"/>
</dbReference>
<evidence type="ECO:0000256" key="5">
    <source>
        <dbReference type="ARBA" id="ARBA00022683"/>
    </source>
</evidence>
<keyword evidence="5" id="KW-0598">Phosphotransferase system</keyword>
<evidence type="ECO:0000256" key="7">
    <source>
        <dbReference type="ARBA" id="ARBA00022989"/>
    </source>
</evidence>
<keyword evidence="4 10" id="KW-0762">Sugar transport</keyword>
<proteinExistence type="predicted"/>
<keyword evidence="2" id="KW-0813">Transport</keyword>
<keyword evidence="8 9" id="KW-0472">Membrane</keyword>
<gene>
    <name evidence="10" type="ORF">CSV91_06720</name>
</gene>
<dbReference type="EMBL" id="CP024160">
    <property type="protein sequence ID" value="ATP54260.1"/>
    <property type="molecule type" value="Genomic_DNA"/>
</dbReference>
<evidence type="ECO:0000256" key="9">
    <source>
        <dbReference type="SAM" id="Phobius"/>
    </source>
</evidence>
<feature type="transmembrane region" description="Helical" evidence="9">
    <location>
        <begin position="25"/>
        <end position="41"/>
    </location>
</feature>
<evidence type="ECO:0000313" key="10">
    <source>
        <dbReference type="EMBL" id="ATP54260.1"/>
    </source>
</evidence>
<evidence type="ECO:0000256" key="6">
    <source>
        <dbReference type="ARBA" id="ARBA00022692"/>
    </source>
</evidence>
<dbReference type="InterPro" id="IPR004700">
    <property type="entry name" value="PTS_IIC_man"/>
</dbReference>
<keyword evidence="3" id="KW-1003">Cell membrane</keyword>
<name>A0A2D1TY59_9ACTN</name>
<dbReference type="PROSITE" id="PS51106">
    <property type="entry name" value="PTS_EIIC_TYPE_4"/>
    <property type="match status" value="1"/>
</dbReference>
<dbReference type="GO" id="GO:0005886">
    <property type="term" value="C:plasma membrane"/>
    <property type="evidence" value="ECO:0007669"/>
    <property type="project" value="UniProtKB-SubCell"/>
</dbReference>
<evidence type="ECO:0000256" key="2">
    <source>
        <dbReference type="ARBA" id="ARBA00022448"/>
    </source>
</evidence>
<keyword evidence="6 9" id="KW-0812">Transmembrane</keyword>
<comment type="subcellular location">
    <subcellularLocation>
        <location evidence="1">Cell membrane</location>
        <topology evidence="1">Multi-pass membrane protein</topology>
    </subcellularLocation>
</comment>
<evidence type="ECO:0000256" key="4">
    <source>
        <dbReference type="ARBA" id="ARBA00022597"/>
    </source>
</evidence>
<evidence type="ECO:0000256" key="8">
    <source>
        <dbReference type="ARBA" id="ARBA00023136"/>
    </source>
</evidence>
<keyword evidence="7 9" id="KW-1133">Transmembrane helix</keyword>
<protein>
    <submittedName>
        <fullName evidence="10">PTS sugar transporter</fullName>
    </submittedName>
</protein>
<dbReference type="Proteomes" id="UP000225608">
    <property type="component" value="Chromosome"/>
</dbReference>
<feature type="transmembrane region" description="Helical" evidence="9">
    <location>
        <begin position="91"/>
        <end position="117"/>
    </location>
</feature>
<dbReference type="GO" id="GO:0009401">
    <property type="term" value="P:phosphoenolpyruvate-dependent sugar phosphotransferase system"/>
    <property type="evidence" value="ECO:0007669"/>
    <property type="project" value="UniProtKB-KW"/>
</dbReference>
<evidence type="ECO:0000256" key="3">
    <source>
        <dbReference type="ARBA" id="ARBA00022475"/>
    </source>
</evidence>
<feature type="transmembrane region" description="Helical" evidence="9">
    <location>
        <begin position="170"/>
        <end position="193"/>
    </location>
</feature>
<dbReference type="RefSeq" id="WP_099432285.1">
    <property type="nucleotide sequence ID" value="NZ_CP024160.1"/>
</dbReference>